<accession>A0A6J8D8A8</accession>
<gene>
    <name evidence="2" type="ORF">MCOR_38036</name>
</gene>
<protein>
    <submittedName>
        <fullName evidence="2">Uncharacterized protein</fullName>
    </submittedName>
</protein>
<evidence type="ECO:0000256" key="1">
    <source>
        <dbReference type="SAM" id="Coils"/>
    </source>
</evidence>
<feature type="coiled-coil region" evidence="1">
    <location>
        <begin position="62"/>
        <end position="113"/>
    </location>
</feature>
<organism evidence="2 3">
    <name type="scientific">Mytilus coruscus</name>
    <name type="common">Sea mussel</name>
    <dbReference type="NCBI Taxonomy" id="42192"/>
    <lineage>
        <taxon>Eukaryota</taxon>
        <taxon>Metazoa</taxon>
        <taxon>Spiralia</taxon>
        <taxon>Lophotrochozoa</taxon>
        <taxon>Mollusca</taxon>
        <taxon>Bivalvia</taxon>
        <taxon>Autobranchia</taxon>
        <taxon>Pteriomorphia</taxon>
        <taxon>Mytilida</taxon>
        <taxon>Mytiloidea</taxon>
        <taxon>Mytilidae</taxon>
        <taxon>Mytilinae</taxon>
        <taxon>Mytilus</taxon>
    </lineage>
</organism>
<dbReference type="OrthoDB" id="10357833at2759"/>
<reference evidence="2 3" key="1">
    <citation type="submission" date="2020-06" db="EMBL/GenBank/DDBJ databases">
        <authorList>
            <person name="Li R."/>
            <person name="Bekaert M."/>
        </authorList>
    </citation>
    <scope>NUCLEOTIDE SEQUENCE [LARGE SCALE GENOMIC DNA]</scope>
    <source>
        <strain evidence="3">wild</strain>
    </source>
</reference>
<keyword evidence="3" id="KW-1185">Reference proteome</keyword>
<name>A0A6J8D8A8_MYTCO</name>
<evidence type="ECO:0000313" key="3">
    <source>
        <dbReference type="Proteomes" id="UP000507470"/>
    </source>
</evidence>
<evidence type="ECO:0000313" key="2">
    <source>
        <dbReference type="EMBL" id="CAC5404226.1"/>
    </source>
</evidence>
<dbReference type="Proteomes" id="UP000507470">
    <property type="component" value="Unassembled WGS sequence"/>
</dbReference>
<dbReference type="EMBL" id="CACVKT020006919">
    <property type="protein sequence ID" value="CAC5404226.1"/>
    <property type="molecule type" value="Genomic_DNA"/>
</dbReference>
<dbReference type="AlphaFoldDB" id="A0A6J8D8A8"/>
<proteinExistence type="predicted"/>
<keyword evidence="1" id="KW-0175">Coiled coil</keyword>
<sequence length="156" mass="17843">MNQQRCTQDTNLMCSPSPNPMFQLQNQQLCSIPNSGAIYPMQQVQHSSPTMQYTSQQRPVWVDELFRRMDTFENKLNKLDKIDSLVTSLNAKVVKLEVNAKVLDDRLEQAEKSTQLISNNFDKVESFKSELDKVLKQMKSVSGKKNSIDEINPSTT</sequence>